<name>A0AAD4G6F7_BOLED</name>
<evidence type="ECO:0000313" key="2">
    <source>
        <dbReference type="Proteomes" id="UP001194468"/>
    </source>
</evidence>
<comment type="caution">
    <text evidence="1">The sequence shown here is derived from an EMBL/GenBank/DDBJ whole genome shotgun (WGS) entry which is preliminary data.</text>
</comment>
<reference evidence="1" key="2">
    <citation type="journal article" date="2020" name="Nat. Commun.">
        <title>Large-scale genome sequencing of mycorrhizal fungi provides insights into the early evolution of symbiotic traits.</title>
        <authorList>
            <person name="Miyauchi S."/>
            <person name="Kiss E."/>
            <person name="Kuo A."/>
            <person name="Drula E."/>
            <person name="Kohler A."/>
            <person name="Sanchez-Garcia M."/>
            <person name="Morin E."/>
            <person name="Andreopoulos B."/>
            <person name="Barry K.W."/>
            <person name="Bonito G."/>
            <person name="Buee M."/>
            <person name="Carver A."/>
            <person name="Chen C."/>
            <person name="Cichocki N."/>
            <person name="Clum A."/>
            <person name="Culley D."/>
            <person name="Crous P.W."/>
            <person name="Fauchery L."/>
            <person name="Girlanda M."/>
            <person name="Hayes R.D."/>
            <person name="Keri Z."/>
            <person name="LaButti K."/>
            <person name="Lipzen A."/>
            <person name="Lombard V."/>
            <person name="Magnuson J."/>
            <person name="Maillard F."/>
            <person name="Murat C."/>
            <person name="Nolan M."/>
            <person name="Ohm R.A."/>
            <person name="Pangilinan J."/>
            <person name="Pereira M.F."/>
            <person name="Perotto S."/>
            <person name="Peter M."/>
            <person name="Pfister S."/>
            <person name="Riley R."/>
            <person name="Sitrit Y."/>
            <person name="Stielow J.B."/>
            <person name="Szollosi G."/>
            <person name="Zifcakova L."/>
            <person name="Stursova M."/>
            <person name="Spatafora J.W."/>
            <person name="Tedersoo L."/>
            <person name="Vaario L.M."/>
            <person name="Yamada A."/>
            <person name="Yan M."/>
            <person name="Wang P."/>
            <person name="Xu J."/>
            <person name="Bruns T."/>
            <person name="Baldrian P."/>
            <person name="Vilgalys R."/>
            <person name="Dunand C."/>
            <person name="Henrissat B."/>
            <person name="Grigoriev I.V."/>
            <person name="Hibbett D."/>
            <person name="Nagy L.G."/>
            <person name="Martin F.M."/>
        </authorList>
    </citation>
    <scope>NUCLEOTIDE SEQUENCE</scope>
    <source>
        <strain evidence="1">BED1</strain>
    </source>
</reference>
<organism evidence="1 2">
    <name type="scientific">Boletus edulis BED1</name>
    <dbReference type="NCBI Taxonomy" id="1328754"/>
    <lineage>
        <taxon>Eukaryota</taxon>
        <taxon>Fungi</taxon>
        <taxon>Dikarya</taxon>
        <taxon>Basidiomycota</taxon>
        <taxon>Agaricomycotina</taxon>
        <taxon>Agaricomycetes</taxon>
        <taxon>Agaricomycetidae</taxon>
        <taxon>Boletales</taxon>
        <taxon>Boletineae</taxon>
        <taxon>Boletaceae</taxon>
        <taxon>Boletoideae</taxon>
        <taxon>Boletus</taxon>
    </lineage>
</organism>
<proteinExistence type="predicted"/>
<evidence type="ECO:0000313" key="1">
    <source>
        <dbReference type="EMBL" id="KAF8418133.1"/>
    </source>
</evidence>
<sequence length="54" mass="5905">MTVDRIDQPSPGLTFTWCISDGPSLLRNVAFHTSFVCTPQNGLIAARRSAPPFN</sequence>
<reference evidence="1" key="1">
    <citation type="submission" date="2019-10" db="EMBL/GenBank/DDBJ databases">
        <authorList>
            <consortium name="DOE Joint Genome Institute"/>
            <person name="Kuo A."/>
            <person name="Miyauchi S."/>
            <person name="Kiss E."/>
            <person name="Drula E."/>
            <person name="Kohler A."/>
            <person name="Sanchez-Garcia M."/>
            <person name="Andreopoulos B."/>
            <person name="Barry K.W."/>
            <person name="Bonito G."/>
            <person name="Buee M."/>
            <person name="Carver A."/>
            <person name="Chen C."/>
            <person name="Cichocki N."/>
            <person name="Clum A."/>
            <person name="Culley D."/>
            <person name="Crous P.W."/>
            <person name="Fauchery L."/>
            <person name="Girlanda M."/>
            <person name="Hayes R."/>
            <person name="Keri Z."/>
            <person name="LaButti K."/>
            <person name="Lipzen A."/>
            <person name="Lombard V."/>
            <person name="Magnuson J."/>
            <person name="Maillard F."/>
            <person name="Morin E."/>
            <person name="Murat C."/>
            <person name="Nolan M."/>
            <person name="Ohm R."/>
            <person name="Pangilinan J."/>
            <person name="Pereira M."/>
            <person name="Perotto S."/>
            <person name="Peter M."/>
            <person name="Riley R."/>
            <person name="Sitrit Y."/>
            <person name="Stielow B."/>
            <person name="Szollosi G."/>
            <person name="Zifcakova L."/>
            <person name="Stursova M."/>
            <person name="Spatafora J.W."/>
            <person name="Tedersoo L."/>
            <person name="Vaario L.-M."/>
            <person name="Yamada A."/>
            <person name="Yan M."/>
            <person name="Wang P."/>
            <person name="Xu J."/>
            <person name="Bruns T."/>
            <person name="Baldrian P."/>
            <person name="Vilgalys R."/>
            <person name="Henrissat B."/>
            <person name="Grigoriev I.V."/>
            <person name="Hibbett D."/>
            <person name="Nagy L.G."/>
            <person name="Martin F.M."/>
        </authorList>
    </citation>
    <scope>NUCLEOTIDE SEQUENCE</scope>
    <source>
        <strain evidence="1">BED1</strain>
    </source>
</reference>
<gene>
    <name evidence="1" type="ORF">L210DRAFT_3579813</name>
</gene>
<dbReference type="Proteomes" id="UP001194468">
    <property type="component" value="Unassembled WGS sequence"/>
</dbReference>
<accession>A0AAD4G6F7</accession>
<dbReference type="AlphaFoldDB" id="A0AAD4G6F7"/>
<dbReference type="EMBL" id="WHUW01000206">
    <property type="protein sequence ID" value="KAF8418133.1"/>
    <property type="molecule type" value="Genomic_DNA"/>
</dbReference>
<protein>
    <submittedName>
        <fullName evidence="1">Uncharacterized protein</fullName>
    </submittedName>
</protein>
<keyword evidence="2" id="KW-1185">Reference proteome</keyword>